<evidence type="ECO:0000313" key="7">
    <source>
        <dbReference type="Proteomes" id="UP000003571"/>
    </source>
</evidence>
<dbReference type="AlphaFoldDB" id="H7EI82"/>
<evidence type="ECO:0000256" key="1">
    <source>
        <dbReference type="ARBA" id="ARBA00008348"/>
    </source>
</evidence>
<dbReference type="InterPro" id="IPR000748">
    <property type="entry name" value="PsdUridine_synth_RsuA/RluB/E/F"/>
</dbReference>
<dbReference type="PROSITE" id="PS01149">
    <property type="entry name" value="PSI_RSU"/>
    <property type="match status" value="1"/>
</dbReference>
<dbReference type="CDD" id="cd00165">
    <property type="entry name" value="S4"/>
    <property type="match status" value="1"/>
</dbReference>
<evidence type="ECO:0000313" key="6">
    <source>
        <dbReference type="EMBL" id="EIC02761.1"/>
    </source>
</evidence>
<proteinExistence type="inferred from homology"/>
<dbReference type="Pfam" id="PF01479">
    <property type="entry name" value="S4"/>
    <property type="match status" value="1"/>
</dbReference>
<dbReference type="Gene3D" id="3.30.70.1560">
    <property type="entry name" value="Alpha-L RNA-binding motif"/>
    <property type="match status" value="1"/>
</dbReference>
<organism evidence="6 7">
    <name type="scientific">Treponema saccharophilum DSM 2985</name>
    <dbReference type="NCBI Taxonomy" id="907348"/>
    <lineage>
        <taxon>Bacteria</taxon>
        <taxon>Pseudomonadati</taxon>
        <taxon>Spirochaetota</taxon>
        <taxon>Spirochaetia</taxon>
        <taxon>Spirochaetales</taxon>
        <taxon>Treponemataceae</taxon>
        <taxon>Treponema</taxon>
    </lineage>
</organism>
<dbReference type="GO" id="GO:0003723">
    <property type="term" value="F:RNA binding"/>
    <property type="evidence" value="ECO:0007669"/>
    <property type="project" value="UniProtKB-KW"/>
</dbReference>
<dbReference type="SUPFAM" id="SSF55120">
    <property type="entry name" value="Pseudouridine synthase"/>
    <property type="match status" value="1"/>
</dbReference>
<dbReference type="EMBL" id="AGRW01000034">
    <property type="protein sequence ID" value="EIC02761.1"/>
    <property type="molecule type" value="Genomic_DNA"/>
</dbReference>
<reference evidence="6 7" key="1">
    <citation type="submission" date="2011-09" db="EMBL/GenBank/DDBJ databases">
        <title>The draft genome of Treponema saccharophilum DSM 2985.</title>
        <authorList>
            <consortium name="US DOE Joint Genome Institute (JGI-PGF)"/>
            <person name="Lucas S."/>
            <person name="Copeland A."/>
            <person name="Lapidus A."/>
            <person name="Glavina del Rio T."/>
            <person name="Dalin E."/>
            <person name="Tice H."/>
            <person name="Bruce D."/>
            <person name="Goodwin L."/>
            <person name="Pitluck S."/>
            <person name="Peters L."/>
            <person name="Kyrpides N."/>
            <person name="Mavromatis K."/>
            <person name="Ivanova N."/>
            <person name="Markowitz V."/>
            <person name="Cheng J.-F."/>
            <person name="Hugenholtz P."/>
            <person name="Woyke T."/>
            <person name="Wu D."/>
            <person name="Gronow S."/>
            <person name="Wellnitz S."/>
            <person name="Brambilla E."/>
            <person name="Klenk H.-P."/>
            <person name="Eisen J.A."/>
        </authorList>
    </citation>
    <scope>NUCLEOTIDE SEQUENCE [LARGE SCALE GENOMIC DNA]</scope>
    <source>
        <strain evidence="6 7">DSM 2985</strain>
    </source>
</reference>
<dbReference type="NCBIfam" id="TIGR00093">
    <property type="entry name" value="pseudouridine synthase"/>
    <property type="match status" value="1"/>
</dbReference>
<feature type="domain" description="RNA-binding S4" evidence="5">
    <location>
        <begin position="16"/>
        <end position="75"/>
    </location>
</feature>
<gene>
    <name evidence="6" type="ORF">TresaDRAFT_2256</name>
</gene>
<comment type="caution">
    <text evidence="6">The sequence shown here is derived from an EMBL/GenBank/DDBJ whole genome shotgun (WGS) entry which is preliminary data.</text>
</comment>
<dbReference type="InterPro" id="IPR018496">
    <property type="entry name" value="PsdUridine_synth_RsuA/RluB_CS"/>
</dbReference>
<dbReference type="InterPro" id="IPR050343">
    <property type="entry name" value="RsuA_PseudoU_synthase"/>
</dbReference>
<keyword evidence="3" id="KW-0694">RNA-binding</keyword>
<dbReference type="InterPro" id="IPR020103">
    <property type="entry name" value="PsdUridine_synth_cat_dom_sf"/>
</dbReference>
<dbReference type="InterPro" id="IPR002942">
    <property type="entry name" value="S4_RNA-bd"/>
</dbReference>
<keyword evidence="7" id="KW-1185">Reference proteome</keyword>
<name>H7EI82_9SPIR</name>
<comment type="similarity">
    <text evidence="1 4">Belongs to the pseudouridine synthase RsuA family.</text>
</comment>
<dbReference type="STRING" id="907348.TresaDRAFT_2256"/>
<accession>H7EI82</accession>
<protein>
    <recommendedName>
        <fullName evidence="4">Pseudouridine synthase</fullName>
        <ecNumber evidence="4">5.4.99.-</ecNumber>
    </recommendedName>
</protein>
<evidence type="ECO:0000256" key="3">
    <source>
        <dbReference type="PROSITE-ProRule" id="PRU00182"/>
    </source>
</evidence>
<dbReference type="RefSeq" id="WP_002702566.1">
    <property type="nucleotide sequence ID" value="NZ_AGRW01000034.1"/>
</dbReference>
<dbReference type="InterPro" id="IPR020094">
    <property type="entry name" value="TruA/RsuA/RluB/E/F_N"/>
</dbReference>
<dbReference type="InterPro" id="IPR036986">
    <property type="entry name" value="S4_RNA-bd_sf"/>
</dbReference>
<evidence type="ECO:0000256" key="4">
    <source>
        <dbReference type="RuleBase" id="RU003887"/>
    </source>
</evidence>
<dbReference type="InterPro" id="IPR042092">
    <property type="entry name" value="PsdUridine_s_RsuA/RluB/E/F_cat"/>
</dbReference>
<dbReference type="eggNOG" id="COG1187">
    <property type="taxonomic scope" value="Bacteria"/>
</dbReference>
<dbReference type="SMART" id="SM00363">
    <property type="entry name" value="S4"/>
    <property type="match status" value="1"/>
</dbReference>
<dbReference type="Pfam" id="PF00849">
    <property type="entry name" value="PseudoU_synth_2"/>
    <property type="match status" value="1"/>
</dbReference>
<sequence>MILRKRGSNLPADDLIRLQVYLARCGVASRRASEKLISDGRVSVNGAVVTETGTKVSLGDTVCVDMKKVELETRKVYVLLNKPAGFVCTSSDEAGRSSALDLIKDSFPERLYNVGRLDMFSEGALIFTNDGDFAVRLSHPSAEIEKEYVVDSAEPLPRRLAENFKKGVRVDGVFYRAKDASEMNSHRMRVVLVEGKNREIRKVFEDSGVTIRRLTRVRIGIVGLGELKPGEFRTLSDFEVRQLLGMCKGRSE</sequence>
<keyword evidence="2 4" id="KW-0413">Isomerase</keyword>
<dbReference type="FunFam" id="3.10.290.10:FF:000003">
    <property type="entry name" value="Pseudouridine synthase"/>
    <property type="match status" value="1"/>
</dbReference>
<dbReference type="Proteomes" id="UP000003571">
    <property type="component" value="Unassembled WGS sequence"/>
</dbReference>
<dbReference type="InterPro" id="IPR006145">
    <property type="entry name" value="PsdUridine_synth_RsuA/RluA"/>
</dbReference>
<evidence type="ECO:0000259" key="5">
    <source>
        <dbReference type="SMART" id="SM00363"/>
    </source>
</evidence>
<dbReference type="PROSITE" id="PS50889">
    <property type="entry name" value="S4"/>
    <property type="match status" value="1"/>
</dbReference>
<dbReference type="GO" id="GO:0000455">
    <property type="term" value="P:enzyme-directed rRNA pseudouridine synthesis"/>
    <property type="evidence" value="ECO:0007669"/>
    <property type="project" value="UniProtKB-ARBA"/>
</dbReference>
<dbReference type="SUPFAM" id="SSF55174">
    <property type="entry name" value="Alpha-L RNA-binding motif"/>
    <property type="match status" value="1"/>
</dbReference>
<dbReference type="PATRIC" id="fig|907348.3.peg.519"/>
<dbReference type="PANTHER" id="PTHR47683">
    <property type="entry name" value="PSEUDOURIDINE SYNTHASE FAMILY PROTEIN-RELATED"/>
    <property type="match status" value="1"/>
</dbReference>
<evidence type="ECO:0000256" key="2">
    <source>
        <dbReference type="ARBA" id="ARBA00023235"/>
    </source>
</evidence>
<dbReference type="GO" id="GO:0120159">
    <property type="term" value="F:rRNA pseudouridine synthase activity"/>
    <property type="evidence" value="ECO:0007669"/>
    <property type="project" value="UniProtKB-ARBA"/>
</dbReference>
<dbReference type="Gene3D" id="3.10.290.10">
    <property type="entry name" value="RNA-binding S4 domain"/>
    <property type="match status" value="1"/>
</dbReference>
<dbReference type="Gene3D" id="3.30.70.580">
    <property type="entry name" value="Pseudouridine synthase I, catalytic domain, N-terminal subdomain"/>
    <property type="match status" value="1"/>
</dbReference>
<dbReference type="PANTHER" id="PTHR47683:SF2">
    <property type="entry name" value="RNA-BINDING S4 DOMAIN-CONTAINING PROTEIN"/>
    <property type="match status" value="1"/>
</dbReference>
<dbReference type="OrthoDB" id="9807213at2"/>
<dbReference type="EC" id="5.4.99.-" evidence="4"/>